<feature type="region of interest" description="Disordered" evidence="1">
    <location>
        <begin position="26"/>
        <end position="123"/>
    </location>
</feature>
<proteinExistence type="predicted"/>
<evidence type="ECO:0000256" key="1">
    <source>
        <dbReference type="SAM" id="MobiDB-lite"/>
    </source>
</evidence>
<dbReference type="GeneID" id="87959730"/>
<feature type="compositionally biased region" description="Low complexity" evidence="1">
    <location>
        <begin position="30"/>
        <end position="45"/>
    </location>
</feature>
<dbReference type="EMBL" id="CP141891">
    <property type="protein sequence ID" value="WRT70602.1"/>
    <property type="molecule type" value="Genomic_DNA"/>
</dbReference>
<name>A0ABZ1DD23_9TREE</name>
<feature type="compositionally biased region" description="Basic and acidic residues" evidence="1">
    <location>
        <begin position="46"/>
        <end position="62"/>
    </location>
</feature>
<feature type="region of interest" description="Disordered" evidence="1">
    <location>
        <begin position="276"/>
        <end position="353"/>
    </location>
</feature>
<feature type="compositionally biased region" description="Polar residues" evidence="1">
    <location>
        <begin position="98"/>
        <end position="108"/>
    </location>
</feature>
<dbReference type="Proteomes" id="UP001329825">
    <property type="component" value="Chromosome 11"/>
</dbReference>
<evidence type="ECO:0000313" key="2">
    <source>
        <dbReference type="EMBL" id="WRT70602.1"/>
    </source>
</evidence>
<feature type="compositionally biased region" description="Low complexity" evidence="1">
    <location>
        <begin position="322"/>
        <end position="333"/>
    </location>
</feature>
<feature type="compositionally biased region" description="Low complexity" evidence="1">
    <location>
        <begin position="291"/>
        <end position="305"/>
    </location>
</feature>
<organism evidence="2 3">
    <name type="scientific">Kwoniella shivajii</name>
    <dbReference type="NCBI Taxonomy" id="564305"/>
    <lineage>
        <taxon>Eukaryota</taxon>
        <taxon>Fungi</taxon>
        <taxon>Dikarya</taxon>
        <taxon>Basidiomycota</taxon>
        <taxon>Agaricomycotina</taxon>
        <taxon>Tremellomycetes</taxon>
        <taxon>Tremellales</taxon>
        <taxon>Cryptococcaceae</taxon>
        <taxon>Kwoniella</taxon>
    </lineage>
</organism>
<gene>
    <name evidence="2" type="ORF">IL334_007600</name>
</gene>
<feature type="compositionally biased region" description="Basic and acidic residues" evidence="1">
    <location>
        <begin position="311"/>
        <end position="321"/>
    </location>
</feature>
<dbReference type="RefSeq" id="XP_062795341.1">
    <property type="nucleotide sequence ID" value="XM_062939290.1"/>
</dbReference>
<protein>
    <recommendedName>
        <fullName evidence="4">BHLH domain-containing protein</fullName>
    </recommendedName>
</protein>
<feature type="compositionally biased region" description="Basic and acidic residues" evidence="1">
    <location>
        <begin position="110"/>
        <end position="123"/>
    </location>
</feature>
<reference evidence="2 3" key="1">
    <citation type="submission" date="2024-01" db="EMBL/GenBank/DDBJ databases">
        <title>Comparative genomics of Cryptococcus and Kwoniella reveals pathogenesis evolution and contrasting modes of karyotype evolution via chromosome fusion or intercentromeric recombination.</title>
        <authorList>
            <person name="Coelho M.A."/>
            <person name="David-Palma M."/>
            <person name="Shea T."/>
            <person name="Bowers K."/>
            <person name="McGinley-Smith S."/>
            <person name="Mohammad A.W."/>
            <person name="Gnirke A."/>
            <person name="Yurkov A.M."/>
            <person name="Nowrousian M."/>
            <person name="Sun S."/>
            <person name="Cuomo C.A."/>
            <person name="Heitman J."/>
        </authorList>
    </citation>
    <scope>NUCLEOTIDE SEQUENCE [LARGE SCALE GENOMIC DNA]</scope>
    <source>
        <strain evidence="2">CBS 11374</strain>
    </source>
</reference>
<evidence type="ECO:0008006" key="4">
    <source>
        <dbReference type="Google" id="ProtNLM"/>
    </source>
</evidence>
<accession>A0ABZ1DD23</accession>
<keyword evidence="3" id="KW-1185">Reference proteome</keyword>
<evidence type="ECO:0000313" key="3">
    <source>
        <dbReference type="Proteomes" id="UP001329825"/>
    </source>
</evidence>
<sequence>MTSEHTSSNISTVTAFSISSPSIAAEGTFSSSQNQSSSLSLIPNSKSRDIPSKHDHALRDLGPRTSYYAKQPAVGTCVTKRTKRKRKPANTYIAPSKVTKSGDTSQRTLSRREEVRTADAKRHESDLVDPILDKLESQLGSNTEGLAALERVTNLLNDKFKARLRQNKILHQTTTERDSVMEENRKLRENMEFFGTNGETLLSKVGKIISNFENNHRRQSQYGEQSNDDLGGASADLKRHLDIAASLMERGPSIVEQHRTQTFPQDPERRTFAHSTFPQGAESDRNSLCPSSSFKHSQSDSSPFSGYFDGTIHDTQDDLVKKSWSPSQGSSSKYPDLIGNEKAETFGDWPDQSINLTAPSTGFVLGDVDMDVQSTK</sequence>